<evidence type="ECO:0000256" key="3">
    <source>
        <dbReference type="ARBA" id="ARBA00022723"/>
    </source>
</evidence>
<keyword evidence="8" id="KW-1133">Transmembrane helix</keyword>
<dbReference type="OrthoDB" id="9781930at2"/>
<evidence type="ECO:0000259" key="9">
    <source>
        <dbReference type="Pfam" id="PF01435"/>
    </source>
</evidence>
<feature type="region of interest" description="Disordered" evidence="7">
    <location>
        <begin position="11"/>
        <end position="42"/>
    </location>
</feature>
<evidence type="ECO:0000256" key="1">
    <source>
        <dbReference type="ARBA" id="ARBA00001947"/>
    </source>
</evidence>
<feature type="compositionally biased region" description="Low complexity" evidence="7">
    <location>
        <begin position="11"/>
        <end position="25"/>
    </location>
</feature>
<feature type="transmembrane region" description="Helical" evidence="8">
    <location>
        <begin position="198"/>
        <end position="220"/>
    </location>
</feature>
<dbReference type="Pfam" id="PF01435">
    <property type="entry name" value="Peptidase_M48"/>
    <property type="match status" value="1"/>
</dbReference>
<feature type="transmembrane region" description="Helical" evidence="8">
    <location>
        <begin position="310"/>
        <end position="328"/>
    </location>
</feature>
<evidence type="ECO:0000256" key="7">
    <source>
        <dbReference type="SAM" id="MobiDB-lite"/>
    </source>
</evidence>
<evidence type="ECO:0000256" key="6">
    <source>
        <dbReference type="ARBA" id="ARBA00023049"/>
    </source>
</evidence>
<dbReference type="EMBL" id="QENQ01000001">
    <property type="protein sequence ID" value="PVX28790.1"/>
    <property type="molecule type" value="Genomic_DNA"/>
</dbReference>
<dbReference type="GO" id="GO:0046872">
    <property type="term" value="F:metal ion binding"/>
    <property type="evidence" value="ECO:0007669"/>
    <property type="project" value="UniProtKB-KW"/>
</dbReference>
<comment type="cofactor">
    <cofactor evidence="1">
        <name>Zn(2+)</name>
        <dbReference type="ChEBI" id="CHEBI:29105"/>
    </cofactor>
</comment>
<dbReference type="AlphaFoldDB" id="A0A2U0SBU3"/>
<dbReference type="Pfam" id="PF16491">
    <property type="entry name" value="Peptidase_M48_N"/>
    <property type="match status" value="1"/>
</dbReference>
<protein>
    <submittedName>
        <fullName evidence="11">Peptidase M48</fullName>
    </submittedName>
</protein>
<sequence>MQSRCCATIRARANTRSSTPSTSRWSRTRSRSAPDLSGGGGRPAAFLFPQGNRSMDPVSATDRYLATIPAARAALATAYTQGGHWLVLWGWLFSVLVPILILRTGLMRRIAAKVAGEKDRKNRAVFAVAVTFFLLHWLLLLPWDAYADWWRERSYGITSIAGGAWFAQSLISAIFSAISGGVFLVLLYLLIRRTGRHWWLWGTGISAVALFGAIVLQPLLLGPVFQKFTPLPQGPVRETVVAIAHETGTAADQIVIAHGRDGPSYTARVDGLGSFARIVLGEGLVATPVDTAALRAVVAHEIGHYKHQHLLWLTLFMTVLVAVALLAIDRLFTNVARLLGAGDTRIADPAALPVLAVIFATFVFVTTPLINTALRSVELDADRYGLDHAREPDGAARALLKTVDYRAPSPGRIEEILFYEHPSIRHRIENAVAWKAEHPAAAPATAR</sequence>
<name>A0A2U0SBU3_9SPHN</name>
<keyword evidence="12" id="KW-1185">Reference proteome</keyword>
<keyword evidence="8" id="KW-0472">Membrane</keyword>
<feature type="transmembrane region" description="Helical" evidence="8">
    <location>
        <begin position="124"/>
        <end position="143"/>
    </location>
</feature>
<gene>
    <name evidence="11" type="ORF">DD559_05165</name>
</gene>
<comment type="caution">
    <text evidence="11">The sequence shown here is derived from an EMBL/GenBank/DDBJ whole genome shotgun (WGS) entry which is preliminary data.</text>
</comment>
<feature type="transmembrane region" description="Helical" evidence="8">
    <location>
        <begin position="85"/>
        <end position="103"/>
    </location>
</feature>
<keyword evidence="8" id="KW-0812">Transmembrane</keyword>
<reference evidence="11 12" key="1">
    <citation type="submission" date="2018-05" db="EMBL/GenBank/DDBJ databases">
        <title>Description of Sphingomonas pokkalii sp nov, isolated from the rhizosphere of saline tolerant pokkali rice and its draft genome analysis.</title>
        <authorList>
            <person name="Menon R."/>
            <person name="Kumari S."/>
            <person name="Rameshkumar N."/>
        </authorList>
    </citation>
    <scope>NUCLEOTIDE SEQUENCE [LARGE SCALE GENOMIC DNA]</scope>
    <source>
        <strain evidence="11 12">L3B27</strain>
    </source>
</reference>
<dbReference type="PANTHER" id="PTHR10120">
    <property type="entry name" value="CAAX PRENYL PROTEASE 1"/>
    <property type="match status" value="1"/>
</dbReference>
<evidence type="ECO:0000256" key="8">
    <source>
        <dbReference type="SAM" id="Phobius"/>
    </source>
</evidence>
<evidence type="ECO:0000256" key="2">
    <source>
        <dbReference type="ARBA" id="ARBA00022670"/>
    </source>
</evidence>
<keyword evidence="2" id="KW-0645">Protease</keyword>
<dbReference type="InterPro" id="IPR001915">
    <property type="entry name" value="Peptidase_M48"/>
</dbReference>
<dbReference type="Gene3D" id="3.30.2010.10">
    <property type="entry name" value="Metalloproteases ('zincins'), catalytic domain"/>
    <property type="match status" value="1"/>
</dbReference>
<evidence type="ECO:0000259" key="10">
    <source>
        <dbReference type="Pfam" id="PF16491"/>
    </source>
</evidence>
<organism evidence="11 12">
    <name type="scientific">Sphingomonas pokkalii</name>
    <dbReference type="NCBI Taxonomy" id="2175090"/>
    <lineage>
        <taxon>Bacteria</taxon>
        <taxon>Pseudomonadati</taxon>
        <taxon>Pseudomonadota</taxon>
        <taxon>Alphaproteobacteria</taxon>
        <taxon>Sphingomonadales</taxon>
        <taxon>Sphingomonadaceae</taxon>
        <taxon>Sphingomonas</taxon>
    </lineage>
</organism>
<dbReference type="GO" id="GO:0004222">
    <property type="term" value="F:metalloendopeptidase activity"/>
    <property type="evidence" value="ECO:0007669"/>
    <property type="project" value="InterPro"/>
</dbReference>
<keyword evidence="4" id="KW-0378">Hydrolase</keyword>
<dbReference type="Proteomes" id="UP000245890">
    <property type="component" value="Unassembled WGS sequence"/>
</dbReference>
<accession>A0A2U0SBU3</accession>
<feature type="domain" description="Peptidase M48" evidence="9">
    <location>
        <begin position="231"/>
        <end position="434"/>
    </location>
</feature>
<feature type="transmembrane region" description="Helical" evidence="8">
    <location>
        <begin position="163"/>
        <end position="191"/>
    </location>
</feature>
<keyword evidence="3" id="KW-0479">Metal-binding</keyword>
<evidence type="ECO:0000256" key="5">
    <source>
        <dbReference type="ARBA" id="ARBA00022833"/>
    </source>
</evidence>
<proteinExistence type="predicted"/>
<evidence type="ECO:0000256" key="4">
    <source>
        <dbReference type="ARBA" id="ARBA00022801"/>
    </source>
</evidence>
<feature type="transmembrane region" description="Helical" evidence="8">
    <location>
        <begin position="349"/>
        <end position="370"/>
    </location>
</feature>
<dbReference type="GO" id="GO:0006508">
    <property type="term" value="P:proteolysis"/>
    <property type="evidence" value="ECO:0007669"/>
    <property type="project" value="UniProtKB-KW"/>
</dbReference>
<keyword evidence="6" id="KW-0482">Metalloprotease</keyword>
<feature type="domain" description="CAAX prenyl protease 1 N-terminal" evidence="10">
    <location>
        <begin position="71"/>
        <end position="227"/>
    </location>
</feature>
<evidence type="ECO:0000313" key="12">
    <source>
        <dbReference type="Proteomes" id="UP000245890"/>
    </source>
</evidence>
<keyword evidence="5" id="KW-0862">Zinc</keyword>
<dbReference type="InterPro" id="IPR032456">
    <property type="entry name" value="Peptidase_M48_N"/>
</dbReference>
<evidence type="ECO:0000313" key="11">
    <source>
        <dbReference type="EMBL" id="PVX28790.1"/>
    </source>
</evidence>